<organism evidence="1 2">
    <name type="scientific">Paractinoplanes durhamensis</name>
    <dbReference type="NCBI Taxonomy" id="113563"/>
    <lineage>
        <taxon>Bacteria</taxon>
        <taxon>Bacillati</taxon>
        <taxon>Actinomycetota</taxon>
        <taxon>Actinomycetes</taxon>
        <taxon>Micromonosporales</taxon>
        <taxon>Micromonosporaceae</taxon>
        <taxon>Paractinoplanes</taxon>
    </lineage>
</organism>
<reference evidence="1 2" key="1">
    <citation type="submission" date="2021-01" db="EMBL/GenBank/DDBJ databases">
        <title>Whole genome shotgun sequence of Actinoplanes durhamensis NBRC 14914.</title>
        <authorList>
            <person name="Komaki H."/>
            <person name="Tamura T."/>
        </authorList>
    </citation>
    <scope>NUCLEOTIDE SEQUENCE [LARGE SCALE GENOMIC DNA]</scope>
    <source>
        <strain evidence="1 2">NBRC 14914</strain>
    </source>
</reference>
<dbReference type="RefSeq" id="WP_203729344.1">
    <property type="nucleotide sequence ID" value="NZ_BAAATX010000006.1"/>
</dbReference>
<evidence type="ECO:0000313" key="1">
    <source>
        <dbReference type="EMBL" id="GIE03451.1"/>
    </source>
</evidence>
<gene>
    <name evidence="1" type="ORF">Adu01nite_48010</name>
</gene>
<comment type="caution">
    <text evidence="1">The sequence shown here is derived from an EMBL/GenBank/DDBJ whole genome shotgun (WGS) entry which is preliminary data.</text>
</comment>
<protein>
    <submittedName>
        <fullName evidence="1">Uncharacterized protein</fullName>
    </submittedName>
</protein>
<keyword evidence="2" id="KW-1185">Reference proteome</keyword>
<dbReference type="EMBL" id="BOML01000038">
    <property type="protein sequence ID" value="GIE03451.1"/>
    <property type="molecule type" value="Genomic_DNA"/>
</dbReference>
<proteinExistence type="predicted"/>
<evidence type="ECO:0000313" key="2">
    <source>
        <dbReference type="Proteomes" id="UP000637628"/>
    </source>
</evidence>
<sequence length="112" mass="12029">MAGEVEAVPDSLAGAAQTLHDLAHDLQAGQFDLFLLDWAKDPASHPEMASAMRRFGEFAHDQYQDVVALLSALATKVQDSAVGYGTTDDAVAQDFTAFLTGSTFQPADQRTR</sequence>
<accession>A0ABQ3Z0V9</accession>
<dbReference type="Proteomes" id="UP000637628">
    <property type="component" value="Unassembled WGS sequence"/>
</dbReference>
<name>A0ABQ3Z0V9_9ACTN</name>